<sequence length="550" mass="60232">MKTNDFPGGDAAAAVSADRDHDVPPPTGENHPLKPKRGPDKQPRKRHRTGQLTLKLKTEAATAPLAAPPPEADYLGDFATYRTGVAKVEDPGAFLQGVPHSIDELQWRRDALRLPGEAKQTRDAIVVVYRWLPSLSNKDASPMNEVAGIWHLRRALEDDGMLEAEVCLEMLMGSDHLRSPADSTTYFGCLTRSIARLRREIDAIGAAGDGGSGPAMLSDGAILTAYVLGISSAPLEEIASETGLFADSIFSFYDYRTCGRLKAFFESTHFAQVRRMALRSYDDGLYTDADATGKKRATRLPVLLSHLMLLYASYKLIPPGFAYPEDQLRDAARGFDAYPDNAATATDALLASELDFLHAVRCMRVICRRSEAGGGGEETLGAAGYTCMRTYVALVQHQLLSVRRADPRIEVYRLGALVFAYGVVGYVVAPQCLRLLVEHLVEALRAPRYTDHQPPTLLFWAAVLGAIASAPKPGAVLDRTDPATVHYLRKAYYLVGEVKRLAQVLGLRSWEEAEGVVKDFVWTGAVCNTGAMYIWDLAHTRSDRGRLIGL</sequence>
<feature type="compositionally biased region" description="Low complexity" evidence="1">
    <location>
        <begin position="52"/>
        <end position="65"/>
    </location>
</feature>
<protein>
    <submittedName>
        <fullName evidence="2">Uncharacterized protein</fullName>
    </submittedName>
</protein>
<dbReference type="EMBL" id="JAQQWI010000018">
    <property type="protein sequence ID" value="KAK8002097.1"/>
    <property type="molecule type" value="Genomic_DNA"/>
</dbReference>
<accession>A0ABR1R8I9</accession>
<feature type="region of interest" description="Disordered" evidence="1">
    <location>
        <begin position="1"/>
        <end position="72"/>
    </location>
</feature>
<organism evidence="2 3">
    <name type="scientific">Apiospora marii</name>
    <dbReference type="NCBI Taxonomy" id="335849"/>
    <lineage>
        <taxon>Eukaryota</taxon>
        <taxon>Fungi</taxon>
        <taxon>Dikarya</taxon>
        <taxon>Ascomycota</taxon>
        <taxon>Pezizomycotina</taxon>
        <taxon>Sordariomycetes</taxon>
        <taxon>Xylariomycetidae</taxon>
        <taxon>Amphisphaeriales</taxon>
        <taxon>Apiosporaceae</taxon>
        <taxon>Apiospora</taxon>
    </lineage>
</organism>
<proteinExistence type="predicted"/>
<comment type="caution">
    <text evidence="2">The sequence shown here is derived from an EMBL/GenBank/DDBJ whole genome shotgun (WGS) entry which is preliminary data.</text>
</comment>
<dbReference type="PANTHER" id="PTHR37540">
    <property type="entry name" value="TRANSCRIPTION FACTOR (ACR-2), PUTATIVE-RELATED-RELATED"/>
    <property type="match status" value="1"/>
</dbReference>
<reference evidence="2 3" key="1">
    <citation type="submission" date="2023-01" db="EMBL/GenBank/DDBJ databases">
        <title>Analysis of 21 Apiospora genomes using comparative genomics revels a genus with tremendous synthesis potential of carbohydrate active enzymes and secondary metabolites.</title>
        <authorList>
            <person name="Sorensen T."/>
        </authorList>
    </citation>
    <scope>NUCLEOTIDE SEQUENCE [LARGE SCALE GENOMIC DNA]</scope>
    <source>
        <strain evidence="2 3">CBS 20057</strain>
    </source>
</reference>
<keyword evidence="3" id="KW-1185">Reference proteome</keyword>
<evidence type="ECO:0000256" key="1">
    <source>
        <dbReference type="SAM" id="MobiDB-lite"/>
    </source>
</evidence>
<gene>
    <name evidence="2" type="ORF">PG991_014319</name>
</gene>
<evidence type="ECO:0000313" key="3">
    <source>
        <dbReference type="Proteomes" id="UP001396898"/>
    </source>
</evidence>
<evidence type="ECO:0000313" key="2">
    <source>
        <dbReference type="EMBL" id="KAK8002097.1"/>
    </source>
</evidence>
<dbReference type="Proteomes" id="UP001396898">
    <property type="component" value="Unassembled WGS sequence"/>
</dbReference>
<dbReference type="PANTHER" id="PTHR37540:SF5">
    <property type="entry name" value="TRANSCRIPTION FACTOR DOMAIN-CONTAINING PROTEIN"/>
    <property type="match status" value="1"/>
</dbReference>
<name>A0ABR1R8I9_9PEZI</name>